<evidence type="ECO:0000313" key="4">
    <source>
        <dbReference type="Proteomes" id="UP001524642"/>
    </source>
</evidence>
<evidence type="ECO:0000259" key="2">
    <source>
        <dbReference type="Pfam" id="PF04366"/>
    </source>
</evidence>
<dbReference type="EMBL" id="JANJOU010000038">
    <property type="protein sequence ID" value="MCR0985654.1"/>
    <property type="molecule type" value="Genomic_DNA"/>
</dbReference>
<name>A0ABT1XFA4_9PROT</name>
<proteinExistence type="predicted"/>
<reference evidence="3 4" key="1">
    <citation type="submission" date="2022-06" db="EMBL/GenBank/DDBJ databases">
        <title>Roseomonas CN29.</title>
        <authorList>
            <person name="Cheng Y."/>
            <person name="He X."/>
        </authorList>
    </citation>
    <scope>NUCLEOTIDE SEQUENCE [LARGE SCALE GENOMIC DNA]</scope>
    <source>
        <strain evidence="3 4">CN29</strain>
    </source>
</reference>
<dbReference type="RefSeq" id="WP_257719300.1">
    <property type="nucleotide sequence ID" value="NZ_JANJOU010000038.1"/>
</dbReference>
<dbReference type="PROSITE" id="PS51318">
    <property type="entry name" value="TAT"/>
    <property type="match status" value="1"/>
</dbReference>
<keyword evidence="4" id="KW-1185">Reference proteome</keyword>
<dbReference type="InterPro" id="IPR007461">
    <property type="entry name" value="Ysc84_actin-binding"/>
</dbReference>
<gene>
    <name evidence="3" type="ORF">NRP21_26730</name>
</gene>
<feature type="chain" id="PRO_5047056560" evidence="1">
    <location>
        <begin position="35"/>
        <end position="191"/>
    </location>
</feature>
<comment type="caution">
    <text evidence="3">The sequence shown here is derived from an EMBL/GenBank/DDBJ whole genome shotgun (WGS) entry which is preliminary data.</text>
</comment>
<feature type="signal peptide" evidence="1">
    <location>
        <begin position="1"/>
        <end position="34"/>
    </location>
</feature>
<dbReference type="InterPro" id="IPR006311">
    <property type="entry name" value="TAT_signal"/>
</dbReference>
<dbReference type="Proteomes" id="UP001524642">
    <property type="component" value="Unassembled WGS sequence"/>
</dbReference>
<sequence length="191" mass="19844">MTAPTRRALTARILPAAAAALAAPALLRPTPAQAATAAEISAEVNAALVSLRQRAETRNLFAQARATLIFPRIIQGGFVVGGQYGEGAALRGNTIQGYYNIAGASFGLLIGAQAAGLAMFFMTDEALGALMRADGWEIGTGPSVVVLDRGDQVNLTATTLREPVYAITFNQQGLMASISLNGTKISRINPS</sequence>
<dbReference type="Pfam" id="PF04366">
    <property type="entry name" value="Ysc84"/>
    <property type="match status" value="1"/>
</dbReference>
<keyword evidence="1" id="KW-0732">Signal</keyword>
<feature type="domain" description="Ysc84 actin-binding" evidence="2">
    <location>
        <begin position="103"/>
        <end position="186"/>
    </location>
</feature>
<dbReference type="CDD" id="cd11524">
    <property type="entry name" value="SYLF"/>
    <property type="match status" value="1"/>
</dbReference>
<evidence type="ECO:0000256" key="1">
    <source>
        <dbReference type="SAM" id="SignalP"/>
    </source>
</evidence>
<accession>A0ABT1XFA4</accession>
<evidence type="ECO:0000313" key="3">
    <source>
        <dbReference type="EMBL" id="MCR0985654.1"/>
    </source>
</evidence>
<protein>
    <submittedName>
        <fullName evidence="3">Lipid-binding SYLF domain-containing protein</fullName>
    </submittedName>
</protein>
<organism evidence="3 4">
    <name type="scientific">Roseomonas populi</name>
    <dbReference type="NCBI Taxonomy" id="3121582"/>
    <lineage>
        <taxon>Bacteria</taxon>
        <taxon>Pseudomonadati</taxon>
        <taxon>Pseudomonadota</taxon>
        <taxon>Alphaproteobacteria</taxon>
        <taxon>Acetobacterales</taxon>
        <taxon>Roseomonadaceae</taxon>
        <taxon>Roseomonas</taxon>
    </lineage>
</organism>